<dbReference type="InterPro" id="IPR005467">
    <property type="entry name" value="His_kinase_dom"/>
</dbReference>
<dbReference type="InterPro" id="IPR036097">
    <property type="entry name" value="HisK_dim/P_sf"/>
</dbReference>
<dbReference type="PROSITE" id="PS50109">
    <property type="entry name" value="HIS_KIN"/>
    <property type="match status" value="1"/>
</dbReference>
<keyword evidence="7" id="KW-0067">ATP-binding</keyword>
<evidence type="ECO:0000256" key="8">
    <source>
        <dbReference type="ARBA" id="ARBA00023012"/>
    </source>
</evidence>
<dbReference type="Proteomes" id="UP000198816">
    <property type="component" value="Unassembled WGS sequence"/>
</dbReference>
<dbReference type="SMART" id="SM00387">
    <property type="entry name" value="HATPase_c"/>
    <property type="match status" value="1"/>
</dbReference>
<keyword evidence="9" id="KW-0812">Transmembrane</keyword>
<evidence type="ECO:0000256" key="1">
    <source>
        <dbReference type="ARBA" id="ARBA00000085"/>
    </source>
</evidence>
<dbReference type="SUPFAM" id="SSF55874">
    <property type="entry name" value="ATPase domain of HSP90 chaperone/DNA topoisomerase II/histidine kinase"/>
    <property type="match status" value="1"/>
</dbReference>
<dbReference type="GO" id="GO:0000155">
    <property type="term" value="F:phosphorelay sensor kinase activity"/>
    <property type="evidence" value="ECO:0007669"/>
    <property type="project" value="InterPro"/>
</dbReference>
<protein>
    <recommendedName>
        <fullName evidence="2">histidine kinase</fullName>
        <ecNumber evidence="2">2.7.13.3</ecNumber>
    </recommendedName>
</protein>
<dbReference type="SMART" id="SM00388">
    <property type="entry name" value="HisKA"/>
    <property type="match status" value="1"/>
</dbReference>
<dbReference type="Pfam" id="PF02518">
    <property type="entry name" value="HATPase_c"/>
    <property type="match status" value="1"/>
</dbReference>
<keyword evidence="5" id="KW-0547">Nucleotide-binding</keyword>
<dbReference type="OrthoDB" id="9815750at2"/>
<feature type="domain" description="Histidine kinase" evidence="10">
    <location>
        <begin position="313"/>
        <end position="518"/>
    </location>
</feature>
<dbReference type="EC" id="2.7.13.3" evidence="2"/>
<keyword evidence="9" id="KW-0472">Membrane</keyword>
<dbReference type="CDD" id="cd00075">
    <property type="entry name" value="HATPase"/>
    <property type="match status" value="1"/>
</dbReference>
<dbReference type="PRINTS" id="PR00344">
    <property type="entry name" value="BCTRLSENSOR"/>
</dbReference>
<evidence type="ECO:0000256" key="6">
    <source>
        <dbReference type="ARBA" id="ARBA00022777"/>
    </source>
</evidence>
<feature type="transmembrane region" description="Helical" evidence="9">
    <location>
        <begin position="14"/>
        <end position="34"/>
    </location>
</feature>
<dbReference type="AlphaFoldDB" id="A0A1H2ZA55"/>
<evidence type="ECO:0000313" key="12">
    <source>
        <dbReference type="Proteomes" id="UP000198816"/>
    </source>
</evidence>
<dbReference type="InterPro" id="IPR036890">
    <property type="entry name" value="HATPase_C_sf"/>
</dbReference>
<accession>A0A1H2ZA55</accession>
<feature type="transmembrane region" description="Helical" evidence="9">
    <location>
        <begin position="258"/>
        <end position="281"/>
    </location>
</feature>
<evidence type="ECO:0000256" key="7">
    <source>
        <dbReference type="ARBA" id="ARBA00022840"/>
    </source>
</evidence>
<keyword evidence="8" id="KW-0902">Two-component regulatory system</keyword>
<dbReference type="PANTHER" id="PTHR43065:SF10">
    <property type="entry name" value="PEROXIDE STRESS-ACTIVATED HISTIDINE KINASE MAK3"/>
    <property type="match status" value="1"/>
</dbReference>
<dbReference type="Gene3D" id="1.10.287.130">
    <property type="match status" value="1"/>
</dbReference>
<reference evidence="12" key="1">
    <citation type="submission" date="2016-10" db="EMBL/GenBank/DDBJ databases">
        <authorList>
            <person name="Varghese N."/>
            <person name="Submissions S."/>
        </authorList>
    </citation>
    <scope>NUCLEOTIDE SEQUENCE [LARGE SCALE GENOMIC DNA]</scope>
    <source>
        <strain evidence="12">DSM 217</strain>
    </source>
</reference>
<evidence type="ECO:0000256" key="3">
    <source>
        <dbReference type="ARBA" id="ARBA00022553"/>
    </source>
</evidence>
<dbReference type="CDD" id="cd00082">
    <property type="entry name" value="HisKA"/>
    <property type="match status" value="1"/>
</dbReference>
<keyword evidence="4" id="KW-0808">Transferase</keyword>
<comment type="catalytic activity">
    <reaction evidence="1">
        <text>ATP + protein L-histidine = ADP + protein N-phospho-L-histidine.</text>
        <dbReference type="EC" id="2.7.13.3"/>
    </reaction>
</comment>
<dbReference type="STRING" id="1058.SAMN05421783_11526"/>
<sequence>MVGEVAARRLPPSWIGHLLVFGLLVAMAAGWFFIQARQSQQGFVADMEEHARLLSDAVALQARGAVLAQDAIDSILTDLLGSSARFVDYLDGIEPFTEEELSAFATQAGLSMIRVIGPDRRIQGSPGGRDEVGPGCAVLQRLIPVSDTQTLMFGVPRAGTDGCVLVGLDSRGLDRLKAAVGLTRALENLATLPGVLAVEMEGEPNATLAQAGGVGTPAVRIRRQAGGRLVAEALTPVDGGKLVLLMDADRLVEQHRRIWLEFAGFLLVLVVTGGLGTWLLYRHQQAHDRQLRAYERQLSQQREEAGLGRAAAGIAHEIRNPLNAMAMGLQRLQMEADGLDQGQKRLLSVVMDALRRTNDTVGGLLDYARAYRPRREPVRLDQLIGEQLSLYRQRIRDLDVHLTEQLARSTKVRGDPDLLRQVLDNLLRNALDALPAGGRFEIGLTSRTEGARLTMTNDGLQLAPETLARILEPWFTTKTDGTGLGLAICVRIIQAHGGHLLVDSPSPGRLRVDVLLPD</sequence>
<evidence type="ECO:0000256" key="4">
    <source>
        <dbReference type="ARBA" id="ARBA00022679"/>
    </source>
</evidence>
<evidence type="ECO:0000256" key="5">
    <source>
        <dbReference type="ARBA" id="ARBA00022741"/>
    </source>
</evidence>
<name>A0A1H2ZA55_THIRO</name>
<dbReference type="InterPro" id="IPR004358">
    <property type="entry name" value="Sig_transdc_His_kin-like_C"/>
</dbReference>
<dbReference type="InterPro" id="IPR003661">
    <property type="entry name" value="HisK_dim/P_dom"/>
</dbReference>
<organism evidence="11 12">
    <name type="scientific">Thiocapsa roseopersicina</name>
    <dbReference type="NCBI Taxonomy" id="1058"/>
    <lineage>
        <taxon>Bacteria</taxon>
        <taxon>Pseudomonadati</taxon>
        <taxon>Pseudomonadota</taxon>
        <taxon>Gammaproteobacteria</taxon>
        <taxon>Chromatiales</taxon>
        <taxon>Chromatiaceae</taxon>
        <taxon>Thiocapsa</taxon>
    </lineage>
</organism>
<evidence type="ECO:0000256" key="9">
    <source>
        <dbReference type="SAM" id="Phobius"/>
    </source>
</evidence>
<evidence type="ECO:0000313" key="11">
    <source>
        <dbReference type="EMBL" id="SDX14352.1"/>
    </source>
</evidence>
<dbReference type="PANTHER" id="PTHR43065">
    <property type="entry name" value="SENSOR HISTIDINE KINASE"/>
    <property type="match status" value="1"/>
</dbReference>
<dbReference type="Gene3D" id="3.30.565.10">
    <property type="entry name" value="Histidine kinase-like ATPase, C-terminal domain"/>
    <property type="match status" value="1"/>
</dbReference>
<proteinExistence type="predicted"/>
<dbReference type="Pfam" id="PF00512">
    <property type="entry name" value="HisKA"/>
    <property type="match status" value="1"/>
</dbReference>
<evidence type="ECO:0000259" key="10">
    <source>
        <dbReference type="PROSITE" id="PS50109"/>
    </source>
</evidence>
<dbReference type="SUPFAM" id="SSF47384">
    <property type="entry name" value="Homodimeric domain of signal transducing histidine kinase"/>
    <property type="match status" value="1"/>
</dbReference>
<dbReference type="GO" id="GO:0005524">
    <property type="term" value="F:ATP binding"/>
    <property type="evidence" value="ECO:0007669"/>
    <property type="project" value="UniProtKB-KW"/>
</dbReference>
<dbReference type="RefSeq" id="WP_093034094.1">
    <property type="nucleotide sequence ID" value="NZ_FNNZ01000015.1"/>
</dbReference>
<keyword evidence="3" id="KW-0597">Phosphoprotein</keyword>
<dbReference type="EMBL" id="FNNZ01000015">
    <property type="protein sequence ID" value="SDX14352.1"/>
    <property type="molecule type" value="Genomic_DNA"/>
</dbReference>
<keyword evidence="6 11" id="KW-0418">Kinase</keyword>
<evidence type="ECO:0000256" key="2">
    <source>
        <dbReference type="ARBA" id="ARBA00012438"/>
    </source>
</evidence>
<dbReference type="InterPro" id="IPR003594">
    <property type="entry name" value="HATPase_dom"/>
</dbReference>
<gene>
    <name evidence="11" type="ORF">SAMN05421783_11526</name>
</gene>
<keyword evidence="9" id="KW-1133">Transmembrane helix</keyword>
<keyword evidence="12" id="KW-1185">Reference proteome</keyword>